<dbReference type="FunFam" id="3.40.50.300:FF:000016">
    <property type="entry name" value="Oligopeptide ABC transporter ATP-binding component"/>
    <property type="match status" value="1"/>
</dbReference>
<gene>
    <name evidence="9" type="ORF">CXU22_02530</name>
</gene>
<organism evidence="9 10">
    <name type="scientific">Akkermansia muciniphila</name>
    <dbReference type="NCBI Taxonomy" id="239935"/>
    <lineage>
        <taxon>Bacteria</taxon>
        <taxon>Pseudomonadati</taxon>
        <taxon>Verrucomicrobiota</taxon>
        <taxon>Verrucomicrobiia</taxon>
        <taxon>Verrucomicrobiales</taxon>
        <taxon>Akkermansiaceae</taxon>
        <taxon>Akkermansia</taxon>
    </lineage>
</organism>
<accession>A0A2N8HFP3</accession>
<dbReference type="CDD" id="cd03257">
    <property type="entry name" value="ABC_NikE_OppD_transporters"/>
    <property type="match status" value="1"/>
</dbReference>
<dbReference type="InterPro" id="IPR003593">
    <property type="entry name" value="AAA+_ATPase"/>
</dbReference>
<dbReference type="Pfam" id="PF00005">
    <property type="entry name" value="ABC_tran"/>
    <property type="match status" value="1"/>
</dbReference>
<dbReference type="GO" id="GO:0015833">
    <property type="term" value="P:peptide transport"/>
    <property type="evidence" value="ECO:0007669"/>
    <property type="project" value="InterPro"/>
</dbReference>
<reference evidence="9 10" key="1">
    <citation type="journal article" date="2017" name="BMC Genomics">
        <title>Genome sequencing of 39 Akkermansia muciniphila isolates reveals its population structure, genomic and functional diverisity, and global distribution in mammalian gut microbiotas.</title>
        <authorList>
            <person name="Guo X."/>
            <person name="Li S."/>
            <person name="Zhang J."/>
            <person name="Wu F."/>
            <person name="Li X."/>
            <person name="Wu D."/>
            <person name="Zhang M."/>
            <person name="Ou Z."/>
            <person name="Jie Z."/>
            <person name="Yan Q."/>
            <person name="Li P."/>
            <person name="Yi J."/>
            <person name="Peng Y."/>
        </authorList>
    </citation>
    <scope>NUCLEOTIDE SEQUENCE [LARGE SCALE GENOMIC DNA]</scope>
    <source>
        <strain evidence="9 10">GP24</strain>
    </source>
</reference>
<evidence type="ECO:0000259" key="8">
    <source>
        <dbReference type="PROSITE" id="PS50893"/>
    </source>
</evidence>
<dbReference type="PANTHER" id="PTHR43297">
    <property type="entry name" value="OLIGOPEPTIDE TRANSPORT ATP-BINDING PROTEIN APPD"/>
    <property type="match status" value="1"/>
</dbReference>
<keyword evidence="7" id="KW-0472">Membrane</keyword>
<dbReference type="Gene3D" id="3.40.50.300">
    <property type="entry name" value="P-loop containing nucleotide triphosphate hydrolases"/>
    <property type="match status" value="1"/>
</dbReference>
<dbReference type="EMBL" id="PJKA01000004">
    <property type="protein sequence ID" value="PNC19377.1"/>
    <property type="molecule type" value="Genomic_DNA"/>
</dbReference>
<dbReference type="Pfam" id="PF08352">
    <property type="entry name" value="oligo_HPY"/>
    <property type="match status" value="1"/>
</dbReference>
<dbReference type="PROSITE" id="PS50893">
    <property type="entry name" value="ABC_TRANSPORTER_2"/>
    <property type="match status" value="1"/>
</dbReference>
<keyword evidence="5" id="KW-0547">Nucleotide-binding</keyword>
<feature type="domain" description="ABC transporter" evidence="8">
    <location>
        <begin position="2"/>
        <end position="253"/>
    </location>
</feature>
<dbReference type="AlphaFoldDB" id="A0A2N8HFP3"/>
<dbReference type="RefSeq" id="WP_102712264.1">
    <property type="nucleotide sequence ID" value="NZ_PJKA01000004.1"/>
</dbReference>
<evidence type="ECO:0000256" key="5">
    <source>
        <dbReference type="ARBA" id="ARBA00022741"/>
    </source>
</evidence>
<evidence type="ECO:0000313" key="10">
    <source>
        <dbReference type="Proteomes" id="UP000236000"/>
    </source>
</evidence>
<proteinExistence type="inferred from homology"/>
<name>A0A2N8HFP3_9BACT</name>
<evidence type="ECO:0000256" key="4">
    <source>
        <dbReference type="ARBA" id="ARBA00022475"/>
    </source>
</evidence>
<comment type="subcellular location">
    <subcellularLocation>
        <location evidence="1">Cell inner membrane</location>
        <topology evidence="1">Peripheral membrane protein</topology>
    </subcellularLocation>
</comment>
<evidence type="ECO:0000256" key="1">
    <source>
        <dbReference type="ARBA" id="ARBA00004417"/>
    </source>
</evidence>
<dbReference type="InterPro" id="IPR027417">
    <property type="entry name" value="P-loop_NTPase"/>
</dbReference>
<dbReference type="PROSITE" id="PS00211">
    <property type="entry name" value="ABC_TRANSPORTER_1"/>
    <property type="match status" value="1"/>
</dbReference>
<comment type="caution">
    <text evidence="9">The sequence shown here is derived from an EMBL/GenBank/DDBJ whole genome shotgun (WGS) entry which is preliminary data.</text>
</comment>
<evidence type="ECO:0000256" key="3">
    <source>
        <dbReference type="ARBA" id="ARBA00022448"/>
    </source>
</evidence>
<dbReference type="SUPFAM" id="SSF52540">
    <property type="entry name" value="P-loop containing nucleoside triphosphate hydrolases"/>
    <property type="match status" value="1"/>
</dbReference>
<dbReference type="Proteomes" id="UP000236000">
    <property type="component" value="Unassembled WGS sequence"/>
</dbReference>
<dbReference type="InterPro" id="IPR017871">
    <property type="entry name" value="ABC_transporter-like_CS"/>
</dbReference>
<dbReference type="GO" id="GO:0005886">
    <property type="term" value="C:plasma membrane"/>
    <property type="evidence" value="ECO:0007669"/>
    <property type="project" value="UniProtKB-SubCell"/>
</dbReference>
<evidence type="ECO:0000313" key="9">
    <source>
        <dbReference type="EMBL" id="PNC19377.1"/>
    </source>
</evidence>
<dbReference type="PANTHER" id="PTHR43297:SF2">
    <property type="entry name" value="DIPEPTIDE TRANSPORT ATP-BINDING PROTEIN DPPD"/>
    <property type="match status" value="1"/>
</dbReference>
<evidence type="ECO:0000256" key="6">
    <source>
        <dbReference type="ARBA" id="ARBA00022840"/>
    </source>
</evidence>
<protein>
    <submittedName>
        <fullName evidence="9">Dipeptide/oligopeptide/nickel ABC transporter ATP-binding protein</fullName>
    </submittedName>
</protein>
<dbReference type="InterPro" id="IPR003439">
    <property type="entry name" value="ABC_transporter-like_ATP-bd"/>
</dbReference>
<dbReference type="InterPro" id="IPR050388">
    <property type="entry name" value="ABC_Ni/Peptide_Import"/>
</dbReference>
<evidence type="ECO:0000256" key="2">
    <source>
        <dbReference type="ARBA" id="ARBA00005417"/>
    </source>
</evidence>
<dbReference type="NCBIfam" id="TIGR01727">
    <property type="entry name" value="oligo_HPY"/>
    <property type="match status" value="1"/>
</dbReference>
<sequence>MLSVRNLSASFHTRAGIVRAVRNVSFDVAPGETLGIVGESGSGKSVTCYSMMGLIPTPPGRIESGSALLDGTDLLHCPEKTLRSIRGKRISMIFQDPMTSLNPYLTIGNQVAEPLIIHEGIGRREARTRALEQLALVGIPDAEQRMDAYPHQFSGGMRQRVMIAMALITRPEILIADEPTTALDVTVQKQVLDLIRKLQQDMGTSVILITHDLGVVRQYADRINVMYAGRIVESAPARELLEHPRHAYTRALMKSIPGLHAKGSPLYTIPGLPPNMMQEPCGCSFRPRNTLGNPELCLTDREPELVELSPEHWVQNCPGCLAGNH</sequence>
<dbReference type="GO" id="GO:0005524">
    <property type="term" value="F:ATP binding"/>
    <property type="evidence" value="ECO:0007669"/>
    <property type="project" value="UniProtKB-KW"/>
</dbReference>
<keyword evidence="4" id="KW-1003">Cell membrane</keyword>
<keyword evidence="3" id="KW-0813">Transport</keyword>
<comment type="similarity">
    <text evidence="2">Belongs to the ABC transporter superfamily.</text>
</comment>
<dbReference type="GO" id="GO:0016887">
    <property type="term" value="F:ATP hydrolysis activity"/>
    <property type="evidence" value="ECO:0007669"/>
    <property type="project" value="InterPro"/>
</dbReference>
<keyword evidence="6 9" id="KW-0067">ATP-binding</keyword>
<dbReference type="InterPro" id="IPR013563">
    <property type="entry name" value="Oligopep_ABC_C"/>
</dbReference>
<dbReference type="SMART" id="SM00382">
    <property type="entry name" value="AAA"/>
    <property type="match status" value="1"/>
</dbReference>
<evidence type="ECO:0000256" key="7">
    <source>
        <dbReference type="ARBA" id="ARBA00023136"/>
    </source>
</evidence>
<dbReference type="OrthoDB" id="9809450at2"/>